<sequence>MFKSDDEKTITVIGDAVLTLLNNNADISAASLSSALRQMHDAETDDARRQLTGHAIELTGKLFSNAACTGEDTPEQSQPDTAQPLPVSRH</sequence>
<feature type="region of interest" description="Disordered" evidence="1">
    <location>
        <begin position="66"/>
        <end position="90"/>
    </location>
</feature>
<name>A0AAJ1D381_PANAN</name>
<reference evidence="2" key="1">
    <citation type="submission" date="2022-06" db="EMBL/GenBank/DDBJ databases">
        <title>Dynamics of rice microbiomes reveals core vertical transmitted seed endophytes.</title>
        <authorList>
            <person name="Liao K."/>
            <person name="Zhang X."/>
        </authorList>
    </citation>
    <scope>NUCLEOTIDE SEQUENCE</scope>
    <source>
        <strain evidence="2">JT1-17</strain>
    </source>
</reference>
<evidence type="ECO:0000313" key="3">
    <source>
        <dbReference type="Proteomes" id="UP001208888"/>
    </source>
</evidence>
<dbReference type="AlphaFoldDB" id="A0AAJ1D381"/>
<evidence type="ECO:0000256" key="1">
    <source>
        <dbReference type="SAM" id="MobiDB-lite"/>
    </source>
</evidence>
<dbReference type="RefSeq" id="WP_028722292.1">
    <property type="nucleotide sequence ID" value="NZ_CP020945.2"/>
</dbReference>
<organism evidence="2 3">
    <name type="scientific">Pantoea ananas</name>
    <name type="common">Erwinia uredovora</name>
    <dbReference type="NCBI Taxonomy" id="553"/>
    <lineage>
        <taxon>Bacteria</taxon>
        <taxon>Pseudomonadati</taxon>
        <taxon>Pseudomonadota</taxon>
        <taxon>Gammaproteobacteria</taxon>
        <taxon>Enterobacterales</taxon>
        <taxon>Erwiniaceae</taxon>
        <taxon>Pantoea</taxon>
    </lineage>
</organism>
<evidence type="ECO:0000313" key="2">
    <source>
        <dbReference type="EMBL" id="MCW0346372.1"/>
    </source>
</evidence>
<dbReference type="EMBL" id="JANFVX010000030">
    <property type="protein sequence ID" value="MCW0346372.1"/>
    <property type="molecule type" value="Genomic_DNA"/>
</dbReference>
<proteinExistence type="predicted"/>
<accession>A0AAJ1D381</accession>
<dbReference type="Proteomes" id="UP001208888">
    <property type="component" value="Unassembled WGS sequence"/>
</dbReference>
<comment type="caution">
    <text evidence="2">The sequence shown here is derived from an EMBL/GenBank/DDBJ whole genome shotgun (WGS) entry which is preliminary data.</text>
</comment>
<protein>
    <submittedName>
        <fullName evidence="2">Uncharacterized protein</fullName>
    </submittedName>
</protein>
<gene>
    <name evidence="2" type="ORF">NB703_004465</name>
</gene>